<organism evidence="2 3">
    <name type="scientific">Cannabis sativa</name>
    <name type="common">Hemp</name>
    <name type="synonym">Marijuana</name>
    <dbReference type="NCBI Taxonomy" id="3483"/>
    <lineage>
        <taxon>Eukaryota</taxon>
        <taxon>Viridiplantae</taxon>
        <taxon>Streptophyta</taxon>
        <taxon>Embryophyta</taxon>
        <taxon>Tracheophyta</taxon>
        <taxon>Spermatophyta</taxon>
        <taxon>Magnoliopsida</taxon>
        <taxon>eudicotyledons</taxon>
        <taxon>Gunneridae</taxon>
        <taxon>Pentapetalae</taxon>
        <taxon>rosids</taxon>
        <taxon>fabids</taxon>
        <taxon>Rosales</taxon>
        <taxon>Cannabaceae</taxon>
        <taxon>Cannabis</taxon>
    </lineage>
</organism>
<dbReference type="EnsemblPlants" id="evm.model.01.2339">
    <property type="protein sequence ID" value="cds.evm.model.01.2339"/>
    <property type="gene ID" value="evm.TU.01.2339"/>
</dbReference>
<name>A0A803NKS5_CANSA</name>
<dbReference type="Proteomes" id="UP000596661">
    <property type="component" value="Chromosome 1"/>
</dbReference>
<evidence type="ECO:0000313" key="2">
    <source>
        <dbReference type="EnsemblPlants" id="cds.evm.model.01.2339"/>
    </source>
</evidence>
<protein>
    <submittedName>
        <fullName evidence="2">Uncharacterized protein</fullName>
    </submittedName>
</protein>
<dbReference type="Gramene" id="evm.model.01.2339">
    <property type="protein sequence ID" value="cds.evm.model.01.2339"/>
    <property type="gene ID" value="evm.TU.01.2339"/>
</dbReference>
<feature type="compositionally biased region" description="Polar residues" evidence="1">
    <location>
        <begin position="1"/>
        <end position="11"/>
    </location>
</feature>
<reference evidence="2" key="2">
    <citation type="submission" date="2021-03" db="UniProtKB">
        <authorList>
            <consortium name="EnsemblPlants"/>
        </authorList>
    </citation>
    <scope>IDENTIFICATION</scope>
</reference>
<feature type="region of interest" description="Disordered" evidence="1">
    <location>
        <begin position="1"/>
        <end position="44"/>
    </location>
</feature>
<reference evidence="2" key="1">
    <citation type="submission" date="2018-11" db="EMBL/GenBank/DDBJ databases">
        <authorList>
            <person name="Grassa J C."/>
        </authorList>
    </citation>
    <scope>NUCLEOTIDE SEQUENCE [LARGE SCALE GENOMIC DNA]</scope>
</reference>
<proteinExistence type="predicted"/>
<dbReference type="EMBL" id="UZAU01000070">
    <property type="status" value="NOT_ANNOTATED_CDS"/>
    <property type="molecule type" value="Genomic_DNA"/>
</dbReference>
<dbReference type="AlphaFoldDB" id="A0A803NKS5"/>
<evidence type="ECO:0000313" key="3">
    <source>
        <dbReference type="Proteomes" id="UP000596661"/>
    </source>
</evidence>
<keyword evidence="3" id="KW-1185">Reference proteome</keyword>
<accession>A0A803NKS5</accession>
<feature type="compositionally biased region" description="Pro residues" evidence="1">
    <location>
        <begin position="22"/>
        <end position="39"/>
    </location>
</feature>
<evidence type="ECO:0000256" key="1">
    <source>
        <dbReference type="SAM" id="MobiDB-lite"/>
    </source>
</evidence>
<sequence length="82" mass="9128">MSLSTALSWQAKQDPKADHKPPPLAPPPLSMTTVPPPRFPTLVEDPHCRHRLLRPTLNSDFKEISHTMIIPEIVNGAQSVKD</sequence>